<protein>
    <submittedName>
        <fullName evidence="1">Uncharacterized protein</fullName>
    </submittedName>
</protein>
<gene>
    <name evidence="1" type="ORF">PBY51_002422</name>
</gene>
<reference evidence="1 2" key="1">
    <citation type="journal article" date="2023" name="Genes (Basel)">
        <title>Chromosome-Level Genome Assembly and Circadian Gene Repertoire of the Patagonia Blennie Eleginops maclovinus-The Closest Ancestral Proxy of Antarctic Cryonotothenioids.</title>
        <authorList>
            <person name="Cheng C.C."/>
            <person name="Rivera-Colon A.G."/>
            <person name="Minhas B.F."/>
            <person name="Wilson L."/>
            <person name="Rayamajhi N."/>
            <person name="Vargas-Chacoff L."/>
            <person name="Catchen J.M."/>
        </authorList>
    </citation>
    <scope>NUCLEOTIDE SEQUENCE [LARGE SCALE GENOMIC DNA]</scope>
    <source>
        <strain evidence="1">JMC-PN-2008</strain>
    </source>
</reference>
<dbReference type="AlphaFoldDB" id="A0AAN8AJC3"/>
<name>A0AAN8AJC3_ELEMC</name>
<evidence type="ECO:0000313" key="2">
    <source>
        <dbReference type="Proteomes" id="UP001346869"/>
    </source>
</evidence>
<reference evidence="1 2" key="2">
    <citation type="journal article" date="2023" name="Mol. Biol. Evol.">
        <title>Genomics of Secondarily Temperate Adaptation in the Only Non-Antarctic Icefish.</title>
        <authorList>
            <person name="Rivera-Colon A.G."/>
            <person name="Rayamajhi N."/>
            <person name="Minhas B.F."/>
            <person name="Madrigal G."/>
            <person name="Bilyk K.T."/>
            <person name="Yoon V."/>
            <person name="Hune M."/>
            <person name="Gregory S."/>
            <person name="Cheng C.H.C."/>
            <person name="Catchen J.M."/>
        </authorList>
    </citation>
    <scope>NUCLEOTIDE SEQUENCE [LARGE SCALE GENOMIC DNA]</scope>
    <source>
        <strain evidence="1">JMC-PN-2008</strain>
    </source>
</reference>
<keyword evidence="2" id="KW-1185">Reference proteome</keyword>
<dbReference type="EMBL" id="JAUZQC010000015">
    <property type="protein sequence ID" value="KAK5858269.1"/>
    <property type="molecule type" value="Genomic_DNA"/>
</dbReference>
<dbReference type="Proteomes" id="UP001346869">
    <property type="component" value="Unassembled WGS sequence"/>
</dbReference>
<proteinExistence type="predicted"/>
<accession>A0AAN8AJC3</accession>
<sequence>MFQGAGRRAERKCLSGCIILYSRPPEPQTRSPADVIVPRNLIFHRVSAFFTGRGVKCIDFHRREENND</sequence>
<evidence type="ECO:0000313" key="1">
    <source>
        <dbReference type="EMBL" id="KAK5858269.1"/>
    </source>
</evidence>
<organism evidence="1 2">
    <name type="scientific">Eleginops maclovinus</name>
    <name type="common">Patagonian blennie</name>
    <name type="synonym">Eleginus maclovinus</name>
    <dbReference type="NCBI Taxonomy" id="56733"/>
    <lineage>
        <taxon>Eukaryota</taxon>
        <taxon>Metazoa</taxon>
        <taxon>Chordata</taxon>
        <taxon>Craniata</taxon>
        <taxon>Vertebrata</taxon>
        <taxon>Euteleostomi</taxon>
        <taxon>Actinopterygii</taxon>
        <taxon>Neopterygii</taxon>
        <taxon>Teleostei</taxon>
        <taxon>Neoteleostei</taxon>
        <taxon>Acanthomorphata</taxon>
        <taxon>Eupercaria</taxon>
        <taxon>Perciformes</taxon>
        <taxon>Notothenioidei</taxon>
        <taxon>Eleginopidae</taxon>
        <taxon>Eleginops</taxon>
    </lineage>
</organism>
<comment type="caution">
    <text evidence="1">The sequence shown here is derived from an EMBL/GenBank/DDBJ whole genome shotgun (WGS) entry which is preliminary data.</text>
</comment>